<dbReference type="InterPro" id="IPR027417">
    <property type="entry name" value="P-loop_NTPase"/>
</dbReference>
<dbReference type="InterPro" id="IPR019591">
    <property type="entry name" value="Mrp/NBP35_ATP-bd"/>
</dbReference>
<comment type="caution">
    <text evidence="8">The sequence shown here is derived from an EMBL/GenBank/DDBJ whole genome shotgun (WGS) entry which is preliminary data.</text>
</comment>
<evidence type="ECO:0000256" key="1">
    <source>
        <dbReference type="ARBA" id="ARBA00022723"/>
    </source>
</evidence>
<evidence type="ECO:0000256" key="3">
    <source>
        <dbReference type="ARBA" id="ARBA00022840"/>
    </source>
</evidence>
<name>A0ABS3EAR6_9GAMM</name>
<evidence type="ECO:0000256" key="2">
    <source>
        <dbReference type="ARBA" id="ARBA00022741"/>
    </source>
</evidence>
<comment type="similarity">
    <text evidence="6">Belongs to the Mrp/NBP35 ATP-binding proteins family.</text>
</comment>
<evidence type="ECO:0000256" key="7">
    <source>
        <dbReference type="SAM" id="MobiDB-lite"/>
    </source>
</evidence>
<feature type="compositionally biased region" description="Basic and acidic residues" evidence="7">
    <location>
        <begin position="16"/>
        <end position="33"/>
    </location>
</feature>
<dbReference type="CDD" id="cd02037">
    <property type="entry name" value="Mrp_NBP35"/>
    <property type="match status" value="1"/>
</dbReference>
<evidence type="ECO:0000256" key="6">
    <source>
        <dbReference type="HAMAP-Rule" id="MF_02040"/>
    </source>
</evidence>
<keyword evidence="2 6" id="KW-0547">Nucleotide-binding</keyword>
<evidence type="ECO:0000313" key="8">
    <source>
        <dbReference type="EMBL" id="MBN8432408.1"/>
    </source>
</evidence>
<accession>A0ABS3EAR6</accession>
<dbReference type="InterPro" id="IPR044304">
    <property type="entry name" value="NUBPL-like"/>
</dbReference>
<evidence type="ECO:0000313" key="9">
    <source>
        <dbReference type="Proteomes" id="UP000664293"/>
    </source>
</evidence>
<keyword evidence="3 6" id="KW-0067">ATP-binding</keyword>
<dbReference type="HAMAP" id="MF_02040">
    <property type="entry name" value="Mrp_NBP35"/>
    <property type="match status" value="1"/>
</dbReference>
<dbReference type="Gene3D" id="3.40.50.300">
    <property type="entry name" value="P-loop containing nucleotide triphosphate hydrolases"/>
    <property type="match status" value="1"/>
</dbReference>
<keyword evidence="4 6" id="KW-0408">Iron</keyword>
<keyword evidence="6" id="KW-0378">Hydrolase</keyword>
<organism evidence="8 9">
    <name type="scientific">Microbulbifer salipaludis</name>
    <dbReference type="NCBI Taxonomy" id="187980"/>
    <lineage>
        <taxon>Bacteria</taxon>
        <taxon>Pseudomonadati</taxon>
        <taxon>Pseudomonadota</taxon>
        <taxon>Gammaproteobacteria</taxon>
        <taxon>Cellvibrionales</taxon>
        <taxon>Microbulbiferaceae</taxon>
        <taxon>Microbulbifer</taxon>
    </lineage>
</organism>
<keyword evidence="9" id="KW-1185">Reference proteome</keyword>
<dbReference type="Proteomes" id="UP000664293">
    <property type="component" value="Unassembled WGS sequence"/>
</dbReference>
<dbReference type="PANTHER" id="PTHR42961">
    <property type="entry name" value="IRON-SULFUR PROTEIN NUBPL"/>
    <property type="match status" value="1"/>
</dbReference>
<dbReference type="PANTHER" id="PTHR42961:SF2">
    <property type="entry name" value="IRON-SULFUR PROTEIN NUBPL"/>
    <property type="match status" value="1"/>
</dbReference>
<evidence type="ECO:0000256" key="4">
    <source>
        <dbReference type="ARBA" id="ARBA00023004"/>
    </source>
</evidence>
<comment type="subunit">
    <text evidence="6">Homodimer.</text>
</comment>
<dbReference type="InterPro" id="IPR033756">
    <property type="entry name" value="YlxH/NBP35"/>
</dbReference>
<dbReference type="SUPFAM" id="SSF52540">
    <property type="entry name" value="P-loop containing nucleoside triphosphate hydrolases"/>
    <property type="match status" value="1"/>
</dbReference>
<gene>
    <name evidence="8" type="primary">apbC</name>
    <name evidence="8" type="ORF">JF535_16320</name>
</gene>
<dbReference type="NCBIfam" id="NF008669">
    <property type="entry name" value="PRK11670.1"/>
    <property type="match status" value="1"/>
</dbReference>
<keyword evidence="1 6" id="KW-0479">Metal-binding</keyword>
<reference evidence="8 9" key="1">
    <citation type="submission" date="2020-12" db="EMBL/GenBank/DDBJ databases">
        <title>Oil enriched cultivation method for isolating marine PHA-producing bacteria.</title>
        <authorList>
            <person name="Zheng W."/>
            <person name="Yu S."/>
            <person name="Huang Y."/>
        </authorList>
    </citation>
    <scope>NUCLEOTIDE SEQUENCE [LARGE SCALE GENOMIC DNA]</scope>
    <source>
        <strain evidence="8 9">SN0-2</strain>
    </source>
</reference>
<sequence length="406" mass="42594">MPPQTHAGNPFPPASSEDRSVTDHQHEHDHEDIPADVQAQLERVAEVIGALEDPATGLPLDQLEADIEVGFDDGTLFTGVTLGYPCASQQDAWAQRIHSACAPLLADGPLKGASIQSDLYFDIGRTEFGEGVEALRAVKNIIAVASGKGGVGKSTTAVNLALALAAEGASVGLLDADIYGPSLPTMLGTEGLRPEVQGGKFFVPIPAQGLQTMSLGYLLTESTPAVWRGPMASGALNQMLTQTLWGQGSEDGELDYLVVDMPPGTGDIQLTLAQKVTLAGAVIVTTPQDLALVDAIKGVEMFRKVSVPVLGIVENMALHTCSQCGHREPIFGAGGGEKIARDYQTQLLGQLPLAMSIREQVDSGQPTVSQDPEGEVAGLYMAIARKAAAQAWLCGEEDAVPDIENV</sequence>
<feature type="region of interest" description="Disordered" evidence="7">
    <location>
        <begin position="1"/>
        <end position="33"/>
    </location>
</feature>
<evidence type="ECO:0000256" key="5">
    <source>
        <dbReference type="ARBA" id="ARBA00023014"/>
    </source>
</evidence>
<proteinExistence type="inferred from homology"/>
<protein>
    <recommendedName>
        <fullName evidence="6">Iron-sulfur cluster carrier protein</fullName>
    </recommendedName>
</protein>
<dbReference type="Pfam" id="PF10609">
    <property type="entry name" value="ParA"/>
    <property type="match status" value="1"/>
</dbReference>
<comment type="function">
    <text evidence="6">Binds and transfers iron-sulfur (Fe-S) clusters to target apoproteins. Can hydrolyze ATP.</text>
</comment>
<keyword evidence="5 6" id="KW-0411">Iron-sulfur</keyword>
<dbReference type="EMBL" id="JAEKJR010000003">
    <property type="protein sequence ID" value="MBN8432408.1"/>
    <property type="molecule type" value="Genomic_DNA"/>
</dbReference>
<feature type="binding site" evidence="6">
    <location>
        <begin position="147"/>
        <end position="154"/>
    </location>
    <ligand>
        <name>ATP</name>
        <dbReference type="ChEBI" id="CHEBI:30616"/>
    </ligand>
</feature>